<keyword evidence="1" id="KW-0472">Membrane</keyword>
<keyword evidence="1" id="KW-1133">Transmembrane helix</keyword>
<gene>
    <name evidence="2" type="ORF">GCM10009039_21600</name>
</gene>
<dbReference type="RefSeq" id="WP_188978772.1">
    <property type="nucleotide sequence ID" value="NZ_BMPG01000002.1"/>
</dbReference>
<comment type="caution">
    <text evidence="2">The sequence shown here is derived from an EMBL/GenBank/DDBJ whole genome shotgun (WGS) entry which is preliminary data.</text>
</comment>
<evidence type="ECO:0000313" key="3">
    <source>
        <dbReference type="Proteomes" id="UP000607197"/>
    </source>
</evidence>
<dbReference type="OrthoDB" id="199847at2157"/>
<proteinExistence type="predicted"/>
<evidence type="ECO:0000256" key="1">
    <source>
        <dbReference type="SAM" id="Phobius"/>
    </source>
</evidence>
<organism evidence="2 3">
    <name type="scientific">Halocalculus aciditolerans</name>
    <dbReference type="NCBI Taxonomy" id="1383812"/>
    <lineage>
        <taxon>Archaea</taxon>
        <taxon>Methanobacteriati</taxon>
        <taxon>Methanobacteriota</taxon>
        <taxon>Stenosarchaea group</taxon>
        <taxon>Halobacteria</taxon>
        <taxon>Halobacteriales</taxon>
        <taxon>Halobacteriaceae</taxon>
        <taxon>Halocalculus</taxon>
    </lineage>
</organism>
<reference evidence="2" key="1">
    <citation type="journal article" date="2014" name="Int. J. Syst. Evol. Microbiol.">
        <title>Complete genome sequence of Corynebacterium casei LMG S-19264T (=DSM 44701T), isolated from a smear-ripened cheese.</title>
        <authorList>
            <consortium name="US DOE Joint Genome Institute (JGI-PGF)"/>
            <person name="Walter F."/>
            <person name="Albersmeier A."/>
            <person name="Kalinowski J."/>
            <person name="Ruckert C."/>
        </authorList>
    </citation>
    <scope>NUCLEOTIDE SEQUENCE</scope>
    <source>
        <strain evidence="2">JCM 19596</strain>
    </source>
</reference>
<keyword evidence="3" id="KW-1185">Reference proteome</keyword>
<protein>
    <submittedName>
        <fullName evidence="2">Membrane protein</fullName>
    </submittedName>
</protein>
<dbReference type="Proteomes" id="UP000607197">
    <property type="component" value="Unassembled WGS sequence"/>
</dbReference>
<name>A0A830FD55_9EURY</name>
<dbReference type="InterPro" id="IPR007404">
    <property type="entry name" value="YdjM-like"/>
</dbReference>
<feature type="transmembrane region" description="Helical" evidence="1">
    <location>
        <begin position="59"/>
        <end position="75"/>
    </location>
</feature>
<accession>A0A830FD55</accession>
<dbReference type="Pfam" id="PF04307">
    <property type="entry name" value="YdjM"/>
    <property type="match status" value="1"/>
</dbReference>
<dbReference type="AlphaFoldDB" id="A0A830FD55"/>
<dbReference type="EMBL" id="BMPG01000002">
    <property type="protein sequence ID" value="GGL63374.1"/>
    <property type="molecule type" value="Genomic_DNA"/>
</dbReference>
<evidence type="ECO:0000313" key="2">
    <source>
        <dbReference type="EMBL" id="GGL63374.1"/>
    </source>
</evidence>
<reference evidence="2" key="2">
    <citation type="submission" date="2020-09" db="EMBL/GenBank/DDBJ databases">
        <authorList>
            <person name="Sun Q."/>
            <person name="Ohkuma M."/>
        </authorList>
    </citation>
    <scope>NUCLEOTIDE SEQUENCE</scope>
    <source>
        <strain evidence="2">JCM 19596</strain>
    </source>
</reference>
<keyword evidence="1" id="KW-0812">Transmembrane</keyword>
<feature type="transmembrane region" description="Helical" evidence="1">
    <location>
        <begin position="7"/>
        <end position="24"/>
    </location>
</feature>
<feature type="transmembrane region" description="Helical" evidence="1">
    <location>
        <begin position="30"/>
        <end position="47"/>
    </location>
</feature>
<feature type="transmembrane region" description="Helical" evidence="1">
    <location>
        <begin position="122"/>
        <end position="147"/>
    </location>
</feature>
<sequence>MNKKDHILNGVLLAVGLGIVLHPAGDLKALTTIVEVFVPVVLGTMLPDIDTEFGRHRKTLHNVFVIAALYGYVVYFGNLEWVWVGALSHFLLDMVGSKRGLALFYPLWDREFAFPFGVKTSSGYATIATVVITVLELAALAAALYWVPTLIPSGIDVTNATQAVSLL</sequence>